<evidence type="ECO:0000313" key="8">
    <source>
        <dbReference type="Proteomes" id="UP000664344"/>
    </source>
</evidence>
<evidence type="ECO:0000256" key="2">
    <source>
        <dbReference type="ARBA" id="ARBA00023136"/>
    </source>
</evidence>
<evidence type="ECO:0000259" key="5">
    <source>
        <dbReference type="Pfam" id="PF07007"/>
    </source>
</evidence>
<reference evidence="7 8" key="1">
    <citation type="submission" date="2021-02" db="EMBL/GenBank/DDBJ databases">
        <title>PHA producing bacteria isolated from coastal sediment in Guangdong, Shenzhen.</title>
        <authorList>
            <person name="Zheng W."/>
            <person name="Yu S."/>
            <person name="Huang Y."/>
        </authorList>
    </citation>
    <scope>NUCLEOTIDE SEQUENCE [LARGE SCALE GENOMIC DNA]</scope>
    <source>
        <strain evidence="7 8">TN21-5</strain>
    </source>
</reference>
<dbReference type="Gene3D" id="1.20.1270.180">
    <property type="match status" value="1"/>
</dbReference>
<name>A0ABS3B8X1_9GAMM</name>
<feature type="domain" description="Lysozyme inhibitor LprI-like N-terminal" evidence="5">
    <location>
        <begin position="2"/>
        <end position="69"/>
    </location>
</feature>
<dbReference type="InterPro" id="IPR052755">
    <property type="entry name" value="Lysozyme_Inhibitor_LprI"/>
</dbReference>
<accession>A0ABS3B8X1</accession>
<dbReference type="SUPFAM" id="SSF141488">
    <property type="entry name" value="YdhA-like"/>
    <property type="match status" value="1"/>
</dbReference>
<gene>
    <name evidence="7" type="ORF">JYP53_00105</name>
</gene>
<keyword evidence="1" id="KW-0732">Signal</keyword>
<protein>
    <submittedName>
        <fullName evidence="7">MliC family protein</fullName>
    </submittedName>
</protein>
<comment type="caution">
    <text evidence="7">The sequence shown here is derived from an EMBL/GenBank/DDBJ whole genome shotgun (WGS) entry which is preliminary data.</text>
</comment>
<dbReference type="Gene3D" id="2.40.128.200">
    <property type="match status" value="1"/>
</dbReference>
<organism evidence="7 8">
    <name type="scientific">Marinobacter daepoensis</name>
    <dbReference type="NCBI Taxonomy" id="262077"/>
    <lineage>
        <taxon>Bacteria</taxon>
        <taxon>Pseudomonadati</taxon>
        <taxon>Pseudomonadota</taxon>
        <taxon>Gammaproteobacteria</taxon>
        <taxon>Pseudomonadales</taxon>
        <taxon>Marinobacteraceae</taxon>
        <taxon>Marinobacter</taxon>
    </lineage>
</organism>
<dbReference type="Pfam" id="PF09864">
    <property type="entry name" value="MliC"/>
    <property type="match status" value="1"/>
</dbReference>
<dbReference type="Pfam" id="PF07007">
    <property type="entry name" value="LprI"/>
    <property type="match status" value="1"/>
</dbReference>
<proteinExistence type="predicted"/>
<keyword evidence="2" id="KW-0472">Membrane</keyword>
<keyword evidence="3" id="KW-0564">Palmitate</keyword>
<evidence type="ECO:0000313" key="7">
    <source>
        <dbReference type="EMBL" id="MBN7768303.1"/>
    </source>
</evidence>
<evidence type="ECO:0000256" key="4">
    <source>
        <dbReference type="ARBA" id="ARBA00023288"/>
    </source>
</evidence>
<evidence type="ECO:0000256" key="1">
    <source>
        <dbReference type="ARBA" id="ARBA00022729"/>
    </source>
</evidence>
<dbReference type="Proteomes" id="UP000664344">
    <property type="component" value="Unassembled WGS sequence"/>
</dbReference>
<dbReference type="InterPro" id="IPR018660">
    <property type="entry name" value="MliC"/>
</dbReference>
<dbReference type="PANTHER" id="PTHR37549">
    <property type="entry name" value="LIPOPROTEIN LPRI"/>
    <property type="match status" value="1"/>
</dbReference>
<dbReference type="InterPro" id="IPR036328">
    <property type="entry name" value="MliC_sf"/>
</dbReference>
<keyword evidence="4" id="KW-0449">Lipoprotein</keyword>
<dbReference type="EMBL" id="JAFKDB010000002">
    <property type="protein sequence ID" value="MBN7768303.1"/>
    <property type="molecule type" value="Genomic_DNA"/>
</dbReference>
<dbReference type="PANTHER" id="PTHR37549:SF1">
    <property type="entry name" value="LIPOPROTEIN LPRI"/>
    <property type="match status" value="1"/>
</dbReference>
<feature type="domain" description="C-type lysozyme inhibitor" evidence="6">
    <location>
        <begin position="84"/>
        <end position="152"/>
    </location>
</feature>
<dbReference type="InterPro" id="IPR009739">
    <property type="entry name" value="LprI-like_N"/>
</dbReference>
<evidence type="ECO:0000259" key="6">
    <source>
        <dbReference type="Pfam" id="PF09864"/>
    </source>
</evidence>
<sequence>MICANQRLSALDRELSGVYAAALEKAENQHSSVLRAEQRGWIKGRDDCWKADDRSECVAREYQQRIAELQARYQLVPSKGPFRFACDGNPANEVIVTFFETEPSTLIAERGDRVSLMYLQPSASGSKYQGRNEMFWEHQGQATIVWGHDAPDMQCVRVR</sequence>
<keyword evidence="8" id="KW-1185">Reference proteome</keyword>
<evidence type="ECO:0000256" key="3">
    <source>
        <dbReference type="ARBA" id="ARBA00023139"/>
    </source>
</evidence>